<sequence>MLRPAGWEPLSEDVRRTLELLLAGDSDDERRFRAQIPYTVMRASDCACPCVYLDVDTDAVAAVPTEKRTAVVAGASLCDADGGYDGSVSLFAVDGALADLQFCDWEDEGPGGRRLWEWLGYVYPG</sequence>
<organism evidence="1 2">
    <name type="scientific">Streptomyces venezuelae</name>
    <dbReference type="NCBI Taxonomy" id="54571"/>
    <lineage>
        <taxon>Bacteria</taxon>
        <taxon>Bacillati</taxon>
        <taxon>Actinomycetota</taxon>
        <taxon>Actinomycetes</taxon>
        <taxon>Kitasatosporales</taxon>
        <taxon>Streptomycetaceae</taxon>
        <taxon>Streptomyces</taxon>
    </lineage>
</organism>
<protein>
    <submittedName>
        <fullName evidence="1">Uncharacterized protein</fullName>
    </submittedName>
</protein>
<dbReference type="Proteomes" id="UP000324101">
    <property type="component" value="Chromosome"/>
</dbReference>
<dbReference type="AlphaFoldDB" id="A0A5P2DL86"/>
<evidence type="ECO:0000313" key="1">
    <source>
        <dbReference type="EMBL" id="QES55915.1"/>
    </source>
</evidence>
<dbReference type="OrthoDB" id="4288727at2"/>
<dbReference type="EMBL" id="CP029189">
    <property type="protein sequence ID" value="QES55915.1"/>
    <property type="molecule type" value="Genomic_DNA"/>
</dbReference>
<gene>
    <name evidence="1" type="ORF">DEJ51_18515</name>
</gene>
<name>A0A5P2DL86_STRVZ</name>
<dbReference type="RefSeq" id="WP_150258588.1">
    <property type="nucleotide sequence ID" value="NZ_CP029189.1"/>
</dbReference>
<accession>A0A5P2DL86</accession>
<evidence type="ECO:0000313" key="2">
    <source>
        <dbReference type="Proteomes" id="UP000324101"/>
    </source>
</evidence>
<proteinExistence type="predicted"/>
<reference evidence="1 2" key="1">
    <citation type="submission" date="2018-05" db="EMBL/GenBank/DDBJ databases">
        <title>Streptomyces venezuelae.</title>
        <authorList>
            <person name="Kim W."/>
            <person name="Lee N."/>
            <person name="Cho B.-K."/>
        </authorList>
    </citation>
    <scope>NUCLEOTIDE SEQUENCE [LARGE SCALE GENOMIC DNA]</scope>
    <source>
        <strain evidence="1 2">ATCC 21018</strain>
    </source>
</reference>